<proteinExistence type="predicted"/>
<dbReference type="Pfam" id="PF09551">
    <property type="entry name" value="Spore_II_R"/>
    <property type="match status" value="1"/>
</dbReference>
<evidence type="ECO:0000256" key="1">
    <source>
        <dbReference type="SAM" id="Phobius"/>
    </source>
</evidence>
<keyword evidence="3" id="KW-1185">Reference proteome</keyword>
<organism evidence="2 3">
    <name type="scientific">Dorea ammoniilytica</name>
    <dbReference type="NCBI Taxonomy" id="2981788"/>
    <lineage>
        <taxon>Bacteria</taxon>
        <taxon>Bacillati</taxon>
        <taxon>Bacillota</taxon>
        <taxon>Clostridia</taxon>
        <taxon>Lachnospirales</taxon>
        <taxon>Lachnospiraceae</taxon>
        <taxon>Dorea</taxon>
    </lineage>
</organism>
<evidence type="ECO:0000313" key="3">
    <source>
        <dbReference type="Proteomes" id="UP001207605"/>
    </source>
</evidence>
<dbReference type="RefSeq" id="WP_262581307.1">
    <property type="nucleotide sequence ID" value="NZ_JAOQJV010000005.1"/>
</dbReference>
<keyword evidence="1" id="KW-1133">Transmembrane helix</keyword>
<dbReference type="InterPro" id="IPR014202">
    <property type="entry name" value="Spore_II_R"/>
</dbReference>
<reference evidence="2 3" key="1">
    <citation type="journal article" date="2021" name="ISME Commun">
        <title>Automated analysis of genomic sequences facilitates high-throughput and comprehensive description of bacteria.</title>
        <authorList>
            <person name="Hitch T.C.A."/>
        </authorList>
    </citation>
    <scope>NUCLEOTIDE SEQUENCE [LARGE SCALE GENOMIC DNA]</scope>
    <source>
        <strain evidence="2 3">Sanger_02</strain>
    </source>
</reference>
<dbReference type="EMBL" id="JAOQJV010000005">
    <property type="protein sequence ID" value="MCU6699778.1"/>
    <property type="molecule type" value="Genomic_DNA"/>
</dbReference>
<keyword evidence="1" id="KW-0812">Transmembrane</keyword>
<evidence type="ECO:0000313" key="2">
    <source>
        <dbReference type="EMBL" id="MCU6699778.1"/>
    </source>
</evidence>
<comment type="caution">
    <text evidence="2">The sequence shown here is derived from an EMBL/GenBank/DDBJ whole genome shotgun (WGS) entry which is preliminary data.</text>
</comment>
<dbReference type="NCBIfam" id="TIGR02837">
    <property type="entry name" value="spore_II_R"/>
    <property type="match status" value="1"/>
</dbReference>
<dbReference type="Proteomes" id="UP001207605">
    <property type="component" value="Unassembled WGS sequence"/>
</dbReference>
<sequence>MEHYYNNYRKQQKERERIMQRGCLVFAVLLAMMLTAWLVWQRGMLVEARAEEATENLAGQVLRFHVLADSDSLRDQQIKMQVKEEVVTWLHENRPEDADRKEMEAFIREHLTEIKKLARETVRREGSADAVTVELARDEFPEKTYGTLTFPEGEYEALRIRIGSGEGHNWWCCLYPGLCFTDAVHVEADKKDMQELRTLVDEDAYEMVTCTSDFRIKWFFFGGYEGDR</sequence>
<keyword evidence="1" id="KW-0472">Membrane</keyword>
<feature type="transmembrane region" description="Helical" evidence="1">
    <location>
        <begin position="21"/>
        <end position="40"/>
    </location>
</feature>
<protein>
    <submittedName>
        <fullName evidence="2">Stage II sporulation protein R</fullName>
    </submittedName>
</protein>
<gene>
    <name evidence="2" type="primary">spoIIR</name>
    <name evidence="2" type="ORF">OCV65_05975</name>
</gene>
<accession>A0ABT2S5M3</accession>
<name>A0ABT2S5M3_9FIRM</name>